<dbReference type="Gene3D" id="2.30.30.100">
    <property type="match status" value="1"/>
</dbReference>
<dbReference type="NCBIfam" id="TIGR00121">
    <property type="entry name" value="birA_ligase"/>
    <property type="match status" value="1"/>
</dbReference>
<keyword evidence="2 5" id="KW-0547">Nucleotide-binding</keyword>
<proteinExistence type="inferred from homology"/>
<dbReference type="PANTHER" id="PTHR12835:SF5">
    <property type="entry name" value="BIOTIN--PROTEIN LIGASE"/>
    <property type="match status" value="1"/>
</dbReference>
<feature type="binding site" evidence="5">
    <location>
        <position position="115"/>
    </location>
    <ligand>
        <name>biotin</name>
        <dbReference type="ChEBI" id="CHEBI:57586"/>
    </ligand>
</feature>
<dbReference type="InterPro" id="IPR036390">
    <property type="entry name" value="WH_DNA-bd_sf"/>
</dbReference>
<comment type="catalytic activity">
    <reaction evidence="5">
        <text>biotin + L-lysyl-[protein] + ATP = N(6)-biotinyl-L-lysyl-[protein] + AMP + diphosphate + H(+)</text>
        <dbReference type="Rhea" id="RHEA:11756"/>
        <dbReference type="Rhea" id="RHEA-COMP:9752"/>
        <dbReference type="Rhea" id="RHEA-COMP:10505"/>
        <dbReference type="ChEBI" id="CHEBI:15378"/>
        <dbReference type="ChEBI" id="CHEBI:29969"/>
        <dbReference type="ChEBI" id="CHEBI:30616"/>
        <dbReference type="ChEBI" id="CHEBI:33019"/>
        <dbReference type="ChEBI" id="CHEBI:57586"/>
        <dbReference type="ChEBI" id="CHEBI:83144"/>
        <dbReference type="ChEBI" id="CHEBI:456215"/>
        <dbReference type="EC" id="6.3.4.15"/>
    </reaction>
</comment>
<dbReference type="EC" id="6.3.4.15" evidence="5"/>
<sequence>MMRTEIIKMLQTHRHDYISGEEISKIMNVSRTAVWKIINQLRQEGYDIESSPHKGYRLVSQSCDLNQSELEIALSGNDVIKRVVYLQSIDSTNKYAKELGHQENFESTLVIAETQTLGRGRLGRTWASGEKQGIWMSLLLKPTIQPTLAARMTLLAAAAVSEAIDAATGLCTFIKWPNDIILDDKKVCGILTEMSAELNHINYLVLGIGINVNQIEFPAEIQEKATSLKNVGGQDYNRLEIVVKFIEIFSKYYRLLIEENDFGTVIEYVVRKSATLDREVDVTAGANKRRVFAKDIDENGNLIVINESGEEEAIFYGEVSVRGINGYV</sequence>
<dbReference type="SUPFAM" id="SSF46785">
    <property type="entry name" value="Winged helix' DNA-binding domain"/>
    <property type="match status" value="1"/>
</dbReference>
<feature type="binding site" evidence="5">
    <location>
        <begin position="119"/>
        <end position="121"/>
    </location>
    <ligand>
        <name>biotin</name>
        <dbReference type="ChEBI" id="CHEBI:57586"/>
    </ligand>
</feature>
<dbReference type="InterPro" id="IPR004143">
    <property type="entry name" value="BPL_LPL_catalytic"/>
</dbReference>
<evidence type="ECO:0000256" key="1">
    <source>
        <dbReference type="ARBA" id="ARBA00022598"/>
    </source>
</evidence>
<comment type="caution">
    <text evidence="7">The sequence shown here is derived from an EMBL/GenBank/DDBJ whole genome shotgun (WGS) entry which is preliminary data.</text>
</comment>
<keyword evidence="5" id="KW-0238">DNA-binding</keyword>
<dbReference type="InterPro" id="IPR004408">
    <property type="entry name" value="Biotin_CoA_COase_ligase"/>
</dbReference>
<evidence type="ECO:0000313" key="7">
    <source>
        <dbReference type="EMBL" id="MBS7528800.1"/>
    </source>
</evidence>
<comment type="similarity">
    <text evidence="5">Belongs to the biotin--protein ligase family.</text>
</comment>
<keyword evidence="1 5" id="KW-0436">Ligase</keyword>
<evidence type="ECO:0000256" key="4">
    <source>
        <dbReference type="ARBA" id="ARBA00023267"/>
    </source>
</evidence>
<feature type="binding site" evidence="5">
    <location>
        <begin position="91"/>
        <end position="93"/>
    </location>
    <ligand>
        <name>biotin</name>
        <dbReference type="ChEBI" id="CHEBI:57586"/>
    </ligand>
</feature>
<keyword evidence="8" id="KW-1185">Reference proteome</keyword>
<feature type="binding site" evidence="5">
    <location>
        <position position="186"/>
    </location>
    <ligand>
        <name>biotin</name>
        <dbReference type="ChEBI" id="CHEBI:57586"/>
    </ligand>
</feature>
<dbReference type="Pfam" id="PF03099">
    <property type="entry name" value="BPL_LplA_LipB"/>
    <property type="match status" value="1"/>
</dbReference>
<dbReference type="InterPro" id="IPR045864">
    <property type="entry name" value="aa-tRNA-synth_II/BPL/LPL"/>
</dbReference>
<evidence type="ECO:0000256" key="3">
    <source>
        <dbReference type="ARBA" id="ARBA00022840"/>
    </source>
</evidence>
<dbReference type="CDD" id="cd16442">
    <property type="entry name" value="BPL"/>
    <property type="match status" value="1"/>
</dbReference>
<comment type="function">
    <text evidence="5">Acts both as a biotin--[acetyl-CoA-carboxylase] ligase and a repressor.</text>
</comment>
<keyword evidence="3 5" id="KW-0067">ATP-binding</keyword>
<evidence type="ECO:0000313" key="8">
    <source>
        <dbReference type="Proteomes" id="UP000746471"/>
    </source>
</evidence>
<dbReference type="Gene3D" id="3.30.930.10">
    <property type="entry name" value="Bira Bifunctional Protein, Domain 2"/>
    <property type="match status" value="1"/>
</dbReference>
<dbReference type="InterPro" id="IPR003142">
    <property type="entry name" value="BPL_C"/>
</dbReference>
<evidence type="ECO:0000259" key="6">
    <source>
        <dbReference type="PROSITE" id="PS51733"/>
    </source>
</evidence>
<dbReference type="Proteomes" id="UP000746471">
    <property type="component" value="Unassembled WGS sequence"/>
</dbReference>
<dbReference type="PANTHER" id="PTHR12835">
    <property type="entry name" value="BIOTIN PROTEIN LIGASE"/>
    <property type="match status" value="1"/>
</dbReference>
<dbReference type="InterPro" id="IPR013196">
    <property type="entry name" value="HTH_11"/>
</dbReference>
<gene>
    <name evidence="5" type="primary">birA</name>
    <name evidence="7" type="ORF">KHM83_19210</name>
</gene>
<keyword evidence="5" id="KW-0804">Transcription</keyword>
<dbReference type="InterPro" id="IPR036388">
    <property type="entry name" value="WH-like_DNA-bd_sf"/>
</dbReference>
<dbReference type="HAMAP" id="MF_00978">
    <property type="entry name" value="Bifunct_BirA"/>
    <property type="match status" value="1"/>
</dbReference>
<feature type="DNA-binding region" description="H-T-H motif" evidence="5">
    <location>
        <begin position="20"/>
        <end position="39"/>
    </location>
</feature>
<dbReference type="PROSITE" id="PS51733">
    <property type="entry name" value="BPL_LPL_CATALYTIC"/>
    <property type="match status" value="1"/>
</dbReference>
<dbReference type="Gene3D" id="1.10.10.10">
    <property type="entry name" value="Winged helix-like DNA-binding domain superfamily/Winged helix DNA-binding domain"/>
    <property type="match status" value="1"/>
</dbReference>
<keyword evidence="5" id="KW-0805">Transcription regulation</keyword>
<evidence type="ECO:0000256" key="5">
    <source>
        <dbReference type="HAMAP-Rule" id="MF_00978"/>
    </source>
</evidence>
<feature type="domain" description="BPL/LPL catalytic" evidence="6">
    <location>
        <begin position="66"/>
        <end position="257"/>
    </location>
</feature>
<dbReference type="SUPFAM" id="SSF55681">
    <property type="entry name" value="Class II aaRS and biotin synthetases"/>
    <property type="match status" value="1"/>
</dbReference>
<dbReference type="InterPro" id="IPR008988">
    <property type="entry name" value="Transcriptional_repressor_C"/>
</dbReference>
<dbReference type="GO" id="GO:0004077">
    <property type="term" value="F:biotin--[biotin carboxyl-carrier protein] ligase activity"/>
    <property type="evidence" value="ECO:0007669"/>
    <property type="project" value="UniProtKB-EC"/>
</dbReference>
<dbReference type="EMBL" id="JAHBCL010000063">
    <property type="protein sequence ID" value="MBS7528800.1"/>
    <property type="molecule type" value="Genomic_DNA"/>
</dbReference>
<evidence type="ECO:0000256" key="2">
    <source>
        <dbReference type="ARBA" id="ARBA00022741"/>
    </source>
</evidence>
<dbReference type="InterPro" id="IPR030855">
    <property type="entry name" value="Bifunct_BirA"/>
</dbReference>
<organism evidence="7 8">
    <name type="scientific">Fusibacter paucivorans</name>
    <dbReference type="NCBI Taxonomy" id="76009"/>
    <lineage>
        <taxon>Bacteria</taxon>
        <taxon>Bacillati</taxon>
        <taxon>Bacillota</taxon>
        <taxon>Clostridia</taxon>
        <taxon>Eubacteriales</taxon>
        <taxon>Eubacteriales Family XII. Incertae Sedis</taxon>
        <taxon>Fusibacter</taxon>
    </lineage>
</organism>
<dbReference type="SUPFAM" id="SSF50037">
    <property type="entry name" value="C-terminal domain of transcriptional repressors"/>
    <property type="match status" value="1"/>
</dbReference>
<keyword evidence="4 5" id="KW-0092">Biotin</keyword>
<accession>A0ABS5PUG0</accession>
<protein>
    <recommendedName>
        <fullName evidence="5">Bifunctional ligase/repressor BirA</fullName>
    </recommendedName>
    <alternativeName>
        <fullName evidence="5">Biotin--[acetyl-CoA-carboxylase] ligase</fullName>
        <ecNumber evidence="5">6.3.4.15</ecNumber>
    </alternativeName>
    <alternativeName>
        <fullName evidence="5">Biotin--protein ligase</fullName>
    </alternativeName>
    <alternativeName>
        <fullName evidence="5">Biotin-[acetyl-CoA carboxylase] synthetase</fullName>
    </alternativeName>
</protein>
<name>A0ABS5PUG0_9FIRM</name>
<reference evidence="7 8" key="1">
    <citation type="submission" date="2021-05" db="EMBL/GenBank/DDBJ databases">
        <title>Fusibacter ferrireducens sp. nov., an anaerobic, sulfur- and Fe-reducing bacterium isolated from the mangrove sediment.</title>
        <authorList>
            <person name="Qiu D."/>
        </authorList>
    </citation>
    <scope>NUCLEOTIDE SEQUENCE [LARGE SCALE GENOMIC DNA]</scope>
    <source>
        <strain evidence="7 8">DSM 12116</strain>
    </source>
</reference>
<dbReference type="Pfam" id="PF08279">
    <property type="entry name" value="HTH_11"/>
    <property type="match status" value="1"/>
</dbReference>
<dbReference type="Pfam" id="PF02237">
    <property type="entry name" value="BPL_C"/>
    <property type="match status" value="1"/>
</dbReference>
<dbReference type="RefSeq" id="WP_213238655.1">
    <property type="nucleotide sequence ID" value="NZ_JAHBCL010000063.1"/>
</dbReference>
<keyword evidence="5" id="KW-0678">Repressor</keyword>